<organism evidence="1 2">
    <name type="scientific">Zopfia rhizophila CBS 207.26</name>
    <dbReference type="NCBI Taxonomy" id="1314779"/>
    <lineage>
        <taxon>Eukaryota</taxon>
        <taxon>Fungi</taxon>
        <taxon>Dikarya</taxon>
        <taxon>Ascomycota</taxon>
        <taxon>Pezizomycotina</taxon>
        <taxon>Dothideomycetes</taxon>
        <taxon>Dothideomycetes incertae sedis</taxon>
        <taxon>Zopfiaceae</taxon>
        <taxon>Zopfia</taxon>
    </lineage>
</organism>
<gene>
    <name evidence="1" type="ORF">K469DRAFT_477655</name>
</gene>
<sequence length="70" mass="8192">CVGYAPSCRRRCRNPIKQVNRASAFQLLEDLSYIDTSTTDINAKLHELAEFTLCLRYHQSQRNDMVEKWS</sequence>
<reference evidence="1" key="1">
    <citation type="journal article" date="2020" name="Stud. Mycol.">
        <title>101 Dothideomycetes genomes: a test case for predicting lifestyles and emergence of pathogens.</title>
        <authorList>
            <person name="Haridas S."/>
            <person name="Albert R."/>
            <person name="Binder M."/>
            <person name="Bloem J."/>
            <person name="Labutti K."/>
            <person name="Salamov A."/>
            <person name="Andreopoulos B."/>
            <person name="Baker S."/>
            <person name="Barry K."/>
            <person name="Bills G."/>
            <person name="Bluhm B."/>
            <person name="Cannon C."/>
            <person name="Castanera R."/>
            <person name="Culley D."/>
            <person name="Daum C."/>
            <person name="Ezra D."/>
            <person name="Gonzalez J."/>
            <person name="Henrissat B."/>
            <person name="Kuo A."/>
            <person name="Liang C."/>
            <person name="Lipzen A."/>
            <person name="Lutzoni F."/>
            <person name="Magnuson J."/>
            <person name="Mondo S."/>
            <person name="Nolan M."/>
            <person name="Ohm R."/>
            <person name="Pangilinan J."/>
            <person name="Park H.-J."/>
            <person name="Ramirez L."/>
            <person name="Alfaro M."/>
            <person name="Sun H."/>
            <person name="Tritt A."/>
            <person name="Yoshinaga Y."/>
            <person name="Zwiers L.-H."/>
            <person name="Turgeon B."/>
            <person name="Goodwin S."/>
            <person name="Spatafora J."/>
            <person name="Crous P."/>
            <person name="Grigoriev I."/>
        </authorList>
    </citation>
    <scope>NUCLEOTIDE SEQUENCE</scope>
    <source>
        <strain evidence="1">CBS 207.26</strain>
    </source>
</reference>
<proteinExistence type="predicted"/>
<accession>A0A6A6DLY2</accession>
<feature type="non-terminal residue" evidence="1">
    <location>
        <position position="70"/>
    </location>
</feature>
<dbReference type="OrthoDB" id="8062037at2759"/>
<evidence type="ECO:0000313" key="2">
    <source>
        <dbReference type="Proteomes" id="UP000800200"/>
    </source>
</evidence>
<protein>
    <submittedName>
        <fullName evidence="1">Uncharacterized protein</fullName>
    </submittedName>
</protein>
<dbReference type="EMBL" id="ML994674">
    <property type="protein sequence ID" value="KAF2178616.1"/>
    <property type="molecule type" value="Genomic_DNA"/>
</dbReference>
<keyword evidence="2" id="KW-1185">Reference proteome</keyword>
<feature type="non-terminal residue" evidence="1">
    <location>
        <position position="1"/>
    </location>
</feature>
<dbReference type="AlphaFoldDB" id="A0A6A6DLY2"/>
<evidence type="ECO:0000313" key="1">
    <source>
        <dbReference type="EMBL" id="KAF2178616.1"/>
    </source>
</evidence>
<dbReference type="Proteomes" id="UP000800200">
    <property type="component" value="Unassembled WGS sequence"/>
</dbReference>
<name>A0A6A6DLY2_9PEZI</name>